<dbReference type="InterPro" id="IPR016161">
    <property type="entry name" value="Ald_DH/histidinol_DH"/>
</dbReference>
<dbReference type="EMBL" id="FZQP02006221">
    <property type="protein sequence ID" value="VVD02691.1"/>
    <property type="molecule type" value="Genomic_DNA"/>
</dbReference>
<reference evidence="1 2" key="1">
    <citation type="submission" date="2017-07" db="EMBL/GenBank/DDBJ databases">
        <authorList>
            <person name="Talla V."/>
            <person name="Backstrom N."/>
        </authorList>
    </citation>
    <scope>NUCLEOTIDE SEQUENCE [LARGE SCALE GENOMIC DNA]</scope>
</reference>
<dbReference type="SUPFAM" id="SSF53720">
    <property type="entry name" value="ALDH-like"/>
    <property type="match status" value="1"/>
</dbReference>
<gene>
    <name evidence="1" type="ORF">LSINAPIS_LOCUS12848</name>
</gene>
<protein>
    <submittedName>
        <fullName evidence="1">Uncharacterized protein</fullName>
    </submittedName>
</protein>
<evidence type="ECO:0000313" key="1">
    <source>
        <dbReference type="EMBL" id="VVD02691.1"/>
    </source>
</evidence>
<accession>A0A5E4QYD6</accession>
<proteinExistence type="predicted"/>
<evidence type="ECO:0000313" key="2">
    <source>
        <dbReference type="Proteomes" id="UP000324832"/>
    </source>
</evidence>
<sequence>MVKVDVKYTKLFINNEWVDAVSKKTFATINPQDETVITQVAEGDKHGKHFTDIRHGVQWMLPEGVYCCSNWRIFWKPKLDT</sequence>
<dbReference type="Proteomes" id="UP000324832">
    <property type="component" value="Unassembled WGS sequence"/>
</dbReference>
<dbReference type="Gene3D" id="3.40.605.10">
    <property type="entry name" value="Aldehyde Dehydrogenase, Chain A, domain 1"/>
    <property type="match status" value="1"/>
</dbReference>
<dbReference type="GO" id="GO:0016491">
    <property type="term" value="F:oxidoreductase activity"/>
    <property type="evidence" value="ECO:0007669"/>
    <property type="project" value="InterPro"/>
</dbReference>
<name>A0A5E4QYD6_9NEOP</name>
<dbReference type="InterPro" id="IPR016162">
    <property type="entry name" value="Ald_DH_N"/>
</dbReference>
<organism evidence="1 2">
    <name type="scientific">Leptidea sinapis</name>
    <dbReference type="NCBI Taxonomy" id="189913"/>
    <lineage>
        <taxon>Eukaryota</taxon>
        <taxon>Metazoa</taxon>
        <taxon>Ecdysozoa</taxon>
        <taxon>Arthropoda</taxon>
        <taxon>Hexapoda</taxon>
        <taxon>Insecta</taxon>
        <taxon>Pterygota</taxon>
        <taxon>Neoptera</taxon>
        <taxon>Endopterygota</taxon>
        <taxon>Lepidoptera</taxon>
        <taxon>Glossata</taxon>
        <taxon>Ditrysia</taxon>
        <taxon>Papilionoidea</taxon>
        <taxon>Pieridae</taxon>
        <taxon>Dismorphiinae</taxon>
        <taxon>Leptidea</taxon>
    </lineage>
</organism>
<keyword evidence="2" id="KW-1185">Reference proteome</keyword>
<dbReference type="AlphaFoldDB" id="A0A5E4QYD6"/>